<dbReference type="EMBL" id="SRYX01000111">
    <property type="protein sequence ID" value="TGY25435.1"/>
    <property type="molecule type" value="Genomic_DNA"/>
</dbReference>
<gene>
    <name evidence="2" type="ORF">E5353_17525</name>
</gene>
<dbReference type="AlphaFoldDB" id="A0A4S2CD06"/>
<dbReference type="RefSeq" id="WP_120468840.1">
    <property type="nucleotide sequence ID" value="NZ_SRYX01000111.1"/>
</dbReference>
<organism evidence="2 3">
    <name type="scientific">Bacteroides caecimuris</name>
    <dbReference type="NCBI Taxonomy" id="1796613"/>
    <lineage>
        <taxon>Bacteria</taxon>
        <taxon>Pseudomonadati</taxon>
        <taxon>Bacteroidota</taxon>
        <taxon>Bacteroidia</taxon>
        <taxon>Bacteroidales</taxon>
        <taxon>Bacteroidaceae</taxon>
        <taxon>Bacteroides</taxon>
    </lineage>
</organism>
<protein>
    <recommendedName>
        <fullName evidence="4">Lipoprotein</fullName>
    </recommendedName>
</protein>
<reference evidence="2 3" key="1">
    <citation type="submission" date="2019-04" db="EMBL/GenBank/DDBJ databases">
        <title>Microbes associate with the intestines of laboratory mice.</title>
        <authorList>
            <person name="Navarre W."/>
            <person name="Wong E."/>
            <person name="Huang K."/>
            <person name="Tropini C."/>
            <person name="Ng K."/>
            <person name="Yu B."/>
        </authorList>
    </citation>
    <scope>NUCLEOTIDE SEQUENCE [LARGE SCALE GENOMIC DNA]</scope>
    <source>
        <strain evidence="2 3">NM63_1-25</strain>
    </source>
</reference>
<sequence length="132" mass="15206">MKMVKRYAGILMMLTLLVGFTSCEDDEDIYDDLIGRTWVGDLGFGYDDDPIKSAIRLDGNGMGIDYLSYYRDGSPWRDLPFKWGVEYGTLFIDYGAGYDLREIRGVHVEGRYLCGDLFIAGIYFDYIELRMD</sequence>
<evidence type="ECO:0000256" key="1">
    <source>
        <dbReference type="SAM" id="SignalP"/>
    </source>
</evidence>
<feature type="chain" id="PRO_5020846211" description="Lipoprotein" evidence="1">
    <location>
        <begin position="24"/>
        <end position="132"/>
    </location>
</feature>
<feature type="signal peptide" evidence="1">
    <location>
        <begin position="1"/>
        <end position="23"/>
    </location>
</feature>
<dbReference type="Proteomes" id="UP000309566">
    <property type="component" value="Unassembled WGS sequence"/>
</dbReference>
<evidence type="ECO:0000313" key="2">
    <source>
        <dbReference type="EMBL" id="TGY25435.1"/>
    </source>
</evidence>
<keyword evidence="1" id="KW-0732">Signal</keyword>
<comment type="caution">
    <text evidence="2">The sequence shown here is derived from an EMBL/GenBank/DDBJ whole genome shotgun (WGS) entry which is preliminary data.</text>
</comment>
<proteinExistence type="predicted"/>
<name>A0A4S2CD06_9BACE</name>
<accession>A0A4S2CD06</accession>
<dbReference type="PROSITE" id="PS51257">
    <property type="entry name" value="PROKAR_LIPOPROTEIN"/>
    <property type="match status" value="1"/>
</dbReference>
<evidence type="ECO:0000313" key="3">
    <source>
        <dbReference type="Proteomes" id="UP000309566"/>
    </source>
</evidence>
<evidence type="ECO:0008006" key="4">
    <source>
        <dbReference type="Google" id="ProtNLM"/>
    </source>
</evidence>